<feature type="region of interest" description="Disordered" evidence="1">
    <location>
        <begin position="1"/>
        <end position="133"/>
    </location>
</feature>
<dbReference type="AlphaFoldDB" id="A0A6J4QVL0"/>
<feature type="non-terminal residue" evidence="2">
    <location>
        <position position="133"/>
    </location>
</feature>
<gene>
    <name evidence="2" type="ORF">AVDCRST_MAG37-2824</name>
</gene>
<reference evidence="2" key="1">
    <citation type="submission" date="2020-02" db="EMBL/GenBank/DDBJ databases">
        <authorList>
            <person name="Meier V. D."/>
        </authorList>
    </citation>
    <scope>NUCLEOTIDE SEQUENCE</scope>
    <source>
        <strain evidence="2">AVDCRST_MAG37</strain>
    </source>
</reference>
<protein>
    <submittedName>
        <fullName evidence="2">Uncharacterized protein</fullName>
    </submittedName>
</protein>
<proteinExistence type="predicted"/>
<feature type="compositionally biased region" description="Basic residues" evidence="1">
    <location>
        <begin position="24"/>
        <end position="46"/>
    </location>
</feature>
<feature type="compositionally biased region" description="Basic and acidic residues" evidence="1">
    <location>
        <begin position="1"/>
        <end position="23"/>
    </location>
</feature>
<evidence type="ECO:0000313" key="2">
    <source>
        <dbReference type="EMBL" id="CAA9454812.1"/>
    </source>
</evidence>
<dbReference type="EMBL" id="CADCVD010000145">
    <property type="protein sequence ID" value="CAA9454812.1"/>
    <property type="molecule type" value="Genomic_DNA"/>
</dbReference>
<accession>A0A6J4QVL0</accession>
<sequence length="133" mass="15136">GYGSRERLHRTDRSPRTGLERGRRPGVRRTLQRRRRLRHHPRRATSRPRSDRGRPPGHLRLDLQGQQHRIRADGCPGAFGRRDPGPRYGGPQGPIRSSRRRAQRGANLGLGSRGRRMGDRRFPQHARGAAAAI</sequence>
<feature type="non-terminal residue" evidence="2">
    <location>
        <position position="1"/>
    </location>
</feature>
<organism evidence="2">
    <name type="scientific">uncultured Rubrobacteraceae bacterium</name>
    <dbReference type="NCBI Taxonomy" id="349277"/>
    <lineage>
        <taxon>Bacteria</taxon>
        <taxon>Bacillati</taxon>
        <taxon>Actinomycetota</taxon>
        <taxon>Rubrobacteria</taxon>
        <taxon>Rubrobacterales</taxon>
        <taxon>Rubrobacteraceae</taxon>
        <taxon>environmental samples</taxon>
    </lineage>
</organism>
<evidence type="ECO:0000256" key="1">
    <source>
        <dbReference type="SAM" id="MobiDB-lite"/>
    </source>
</evidence>
<name>A0A6J4QVL0_9ACTN</name>